<evidence type="ECO:0000313" key="1">
    <source>
        <dbReference type="EMBL" id="QDH89539.1"/>
    </source>
</evidence>
<proteinExistence type="predicted"/>
<dbReference type="Gene3D" id="2.40.160.220">
    <property type="match status" value="1"/>
</dbReference>
<organism evidence="1">
    <name type="scientific">Leviviridae sp</name>
    <dbReference type="NCBI Taxonomy" id="2027243"/>
    <lineage>
        <taxon>Viruses</taxon>
        <taxon>Riboviria</taxon>
        <taxon>Orthornavirae</taxon>
        <taxon>Lenarviricota</taxon>
        <taxon>Leviviricetes</taxon>
        <taxon>Norzivirales</taxon>
        <taxon>Fiersviridae</taxon>
    </lineage>
</organism>
<accession>A0A514D7D0</accession>
<sequence>MLTDPQSVTINAVAVSLPRTQQGPSQNLYTSVDGKTVMTTKQNTTTARFRREVRLAQTKIAADPISAVNKESGFSVYFVVDEPRSGVFSDTEIGYVIDALKTWLSSTNYNKVLGGEF</sequence>
<dbReference type="EMBL" id="MN034881">
    <property type="protein sequence ID" value="QDH89539.1"/>
    <property type="molecule type" value="Genomic_RNA"/>
</dbReference>
<gene>
    <name evidence="1" type="ORF">H4Rhizo45333_000002</name>
</gene>
<name>A0A514D7D0_9VIRU</name>
<protein>
    <submittedName>
        <fullName evidence="1">Uncharacterized protein</fullName>
    </submittedName>
</protein>
<reference evidence="1" key="1">
    <citation type="submission" date="2019-05" db="EMBL/GenBank/DDBJ databases">
        <title>Metatranscriptomic reconstruction reveals RNA viruses with the potential to shape carbon cycling in soil.</title>
        <authorList>
            <person name="Starr E.P."/>
            <person name="Nuccio E."/>
            <person name="Pett-Ridge J."/>
            <person name="Banfield J.F."/>
            <person name="Firestone M.K."/>
        </authorList>
    </citation>
    <scope>NUCLEOTIDE SEQUENCE</scope>
    <source>
        <strain evidence="1">H4_Rhizo_45_scaffold_333</strain>
    </source>
</reference>